<evidence type="ECO:0000313" key="4">
    <source>
        <dbReference type="Proteomes" id="UP000054937"/>
    </source>
</evidence>
<gene>
    <name evidence="3" type="ORF">PPERSA_11773</name>
</gene>
<accession>A0A0V0QGK2</accession>
<evidence type="ECO:0000256" key="1">
    <source>
        <dbReference type="SAM" id="Coils"/>
    </source>
</evidence>
<dbReference type="EMBL" id="LDAU01000171">
    <property type="protein sequence ID" value="KRX01326.1"/>
    <property type="molecule type" value="Genomic_DNA"/>
</dbReference>
<organism evidence="3 4">
    <name type="scientific">Pseudocohnilembus persalinus</name>
    <name type="common">Ciliate</name>
    <dbReference type="NCBI Taxonomy" id="266149"/>
    <lineage>
        <taxon>Eukaryota</taxon>
        <taxon>Sar</taxon>
        <taxon>Alveolata</taxon>
        <taxon>Ciliophora</taxon>
        <taxon>Intramacronucleata</taxon>
        <taxon>Oligohymenophorea</taxon>
        <taxon>Scuticociliatia</taxon>
        <taxon>Philasterida</taxon>
        <taxon>Pseudocohnilembidae</taxon>
        <taxon>Pseudocohnilembus</taxon>
    </lineage>
</organism>
<name>A0A0V0QGK2_PSEPJ</name>
<evidence type="ECO:0000256" key="2">
    <source>
        <dbReference type="SAM" id="MobiDB-lite"/>
    </source>
</evidence>
<dbReference type="Proteomes" id="UP000054937">
    <property type="component" value="Unassembled WGS sequence"/>
</dbReference>
<keyword evidence="4" id="KW-1185">Reference proteome</keyword>
<feature type="region of interest" description="Disordered" evidence="2">
    <location>
        <begin position="69"/>
        <end position="100"/>
    </location>
</feature>
<feature type="region of interest" description="Disordered" evidence="2">
    <location>
        <begin position="264"/>
        <end position="289"/>
    </location>
</feature>
<dbReference type="InParanoid" id="A0A0V0QGK2"/>
<protein>
    <submittedName>
        <fullName evidence="3">Uncharacterized protein</fullName>
    </submittedName>
</protein>
<proteinExistence type="predicted"/>
<feature type="coiled-coil region" evidence="1">
    <location>
        <begin position="118"/>
        <end position="145"/>
    </location>
</feature>
<comment type="caution">
    <text evidence="3">The sequence shown here is derived from an EMBL/GenBank/DDBJ whole genome shotgun (WGS) entry which is preliminary data.</text>
</comment>
<sequence length="633" mass="74000">MSIAHPINIVYQQKHMHFSQQPQQQQKQFTENSQTQQQNAQLQSNNQNKSLIQNKGGIQLANIQQGKNNTNGISIPAHKRSQTINFSPEKKNVQQGTQEKEDQSFNINQNVNLDKNQNQNLNQSLNQSQTNNNQAQKTLTTQNNQTQGSQNSSIQYKQVKNLSSSHYIPSQKTVVSQKPIIINPSTWNQNKSQNINNSSIDNKNNIQTSNSIVYSKNPQIVQPYQQYQYTKPIQQYTIINGQKFIVQPQQQNIQQQQIQQQQIQRPLSSQNAKNTLVSSQQFQGSPKVQQNQNNQFVRSFSVHSQQQDNQKQNDQIRDSQVSFCGKNQKSFTQDEQENEQNNDTYDRIFLDKKNISPKMERISKKMSSYDINNLSDTLVSPLNAFLKSRNPTLKVETDESYFAQNPIKSDLISSKHLYKNQRQSNDYNQIFQRKKQPSQKLSPLNSQKSLSLKQSLLNSPVIKSKEDNIKIKQSVVVPVPEELKSSLNQENLVIEHSPIKIDSQQNYNQNQNINFNQNQNEQNNKMQSQLSPNQKRVQKIQEQFYQDKQKEILQLPPKYGQKQKFRIEEFSNDEIFERCKHQLQKLYEIHQEPFWFQKYCFECKNWFFHEPKNNKYQKITGLQDPTVEDIPFL</sequence>
<feature type="compositionally biased region" description="Polar residues" evidence="2">
    <location>
        <begin position="265"/>
        <end position="289"/>
    </location>
</feature>
<reference evidence="3 4" key="1">
    <citation type="journal article" date="2015" name="Sci. Rep.">
        <title>Genome of the facultative scuticociliatosis pathogen Pseudocohnilembus persalinus provides insight into its virulence through horizontal gene transfer.</title>
        <authorList>
            <person name="Xiong J."/>
            <person name="Wang G."/>
            <person name="Cheng J."/>
            <person name="Tian M."/>
            <person name="Pan X."/>
            <person name="Warren A."/>
            <person name="Jiang C."/>
            <person name="Yuan D."/>
            <person name="Miao W."/>
        </authorList>
    </citation>
    <scope>NUCLEOTIDE SEQUENCE [LARGE SCALE GENOMIC DNA]</scope>
    <source>
        <strain evidence="3">36N120E</strain>
    </source>
</reference>
<keyword evidence="1" id="KW-0175">Coiled coil</keyword>
<feature type="compositionally biased region" description="Basic and acidic residues" evidence="2">
    <location>
        <begin position="88"/>
        <end position="100"/>
    </location>
</feature>
<dbReference type="AlphaFoldDB" id="A0A0V0QGK2"/>
<evidence type="ECO:0000313" key="3">
    <source>
        <dbReference type="EMBL" id="KRX01326.1"/>
    </source>
</evidence>
<dbReference type="OMA" id="YAPFIND"/>
<feature type="region of interest" description="Disordered" evidence="2">
    <location>
        <begin position="326"/>
        <end position="345"/>
    </location>
</feature>